<dbReference type="GO" id="GO:0005886">
    <property type="term" value="C:plasma membrane"/>
    <property type="evidence" value="ECO:0007669"/>
    <property type="project" value="TreeGrafter"/>
</dbReference>
<reference evidence="1" key="1">
    <citation type="submission" date="2020-04" db="EMBL/GenBank/DDBJ databases">
        <authorList>
            <person name="Alioto T."/>
            <person name="Alioto T."/>
            <person name="Gomez Garrido J."/>
        </authorList>
    </citation>
    <scope>NUCLEOTIDE SEQUENCE</scope>
    <source>
        <strain evidence="1">A484AB</strain>
    </source>
</reference>
<name>A0A6S7JMV4_PARCT</name>
<dbReference type="EMBL" id="CACRXK020016864">
    <property type="protein sequence ID" value="CAB4030420.1"/>
    <property type="molecule type" value="Genomic_DNA"/>
</dbReference>
<keyword evidence="2" id="KW-1185">Reference proteome</keyword>
<accession>A0A6S7JMV4</accession>
<evidence type="ECO:0000313" key="2">
    <source>
        <dbReference type="Proteomes" id="UP001152795"/>
    </source>
</evidence>
<evidence type="ECO:0000313" key="1">
    <source>
        <dbReference type="EMBL" id="CAB4030420.1"/>
    </source>
</evidence>
<dbReference type="AlphaFoldDB" id="A0A6S7JMV4"/>
<dbReference type="InterPro" id="IPR037607">
    <property type="entry name" value="DGK"/>
</dbReference>
<dbReference type="GO" id="GO:0004143">
    <property type="term" value="F:ATP-dependent diacylglycerol kinase activity"/>
    <property type="evidence" value="ECO:0007669"/>
    <property type="project" value="InterPro"/>
</dbReference>
<dbReference type="OrthoDB" id="196165at2759"/>
<protein>
    <submittedName>
        <fullName evidence="1">Uncharacterized protein</fullName>
    </submittedName>
</protein>
<dbReference type="InterPro" id="IPR016064">
    <property type="entry name" value="NAD/diacylglycerol_kinase_sf"/>
</dbReference>
<comment type="caution">
    <text evidence="1">The sequence shown here is derived from an EMBL/GenBank/DDBJ whole genome shotgun (WGS) entry which is preliminary data.</text>
</comment>
<dbReference type="PANTHER" id="PTHR11255">
    <property type="entry name" value="DIACYLGLYCEROL KINASE"/>
    <property type="match status" value="1"/>
</dbReference>
<dbReference type="GO" id="GO:0007165">
    <property type="term" value="P:signal transduction"/>
    <property type="evidence" value="ECO:0007669"/>
    <property type="project" value="InterPro"/>
</dbReference>
<dbReference type="SUPFAM" id="SSF111331">
    <property type="entry name" value="NAD kinase/diacylglycerol kinase-like"/>
    <property type="match status" value="1"/>
</dbReference>
<dbReference type="PANTHER" id="PTHR11255:SF109">
    <property type="entry name" value="DIACYLGLYCEROL KINASE ETA"/>
    <property type="match status" value="1"/>
</dbReference>
<proteinExistence type="predicted"/>
<gene>
    <name evidence="1" type="ORF">PACLA_8A055752</name>
</gene>
<sequence length="124" mass="14403">MAQCRSVKITITDEAVPVQVDGEPWMQPPGVIKIVHKNRAQMLVRDAEFESTLKSWTDIQQEKHEKHYLSEEENMKQMVFSLRALIKCIRVGVCHTLIHQRLLPLAENLEMKLNRVFPGRKLAE</sequence>
<feature type="non-terminal residue" evidence="1">
    <location>
        <position position="1"/>
    </location>
</feature>
<organism evidence="1 2">
    <name type="scientific">Paramuricea clavata</name>
    <name type="common">Red gorgonian</name>
    <name type="synonym">Violescent sea-whip</name>
    <dbReference type="NCBI Taxonomy" id="317549"/>
    <lineage>
        <taxon>Eukaryota</taxon>
        <taxon>Metazoa</taxon>
        <taxon>Cnidaria</taxon>
        <taxon>Anthozoa</taxon>
        <taxon>Octocorallia</taxon>
        <taxon>Malacalcyonacea</taxon>
        <taxon>Plexauridae</taxon>
        <taxon>Paramuricea</taxon>
    </lineage>
</organism>
<dbReference type="Proteomes" id="UP001152795">
    <property type="component" value="Unassembled WGS sequence"/>
</dbReference>